<comment type="similarity">
    <text evidence="6">Belongs to the TRAFAC class myosin-kinesin ATPase superfamily. Myosin family.</text>
</comment>
<dbReference type="InterPro" id="IPR001609">
    <property type="entry name" value="Myosin_head_motor_dom-like"/>
</dbReference>
<dbReference type="Gene3D" id="1.20.120.720">
    <property type="entry name" value="Myosin VI head, motor domain, U50 subdomain"/>
    <property type="match status" value="2"/>
</dbReference>
<dbReference type="GO" id="GO:0000146">
    <property type="term" value="F:microfilament motor activity"/>
    <property type="evidence" value="ECO:0007669"/>
    <property type="project" value="TreeGrafter"/>
</dbReference>
<dbReference type="InterPro" id="IPR036961">
    <property type="entry name" value="Kinesin_motor_dom_sf"/>
</dbReference>
<dbReference type="Gene3D" id="3.40.850.10">
    <property type="entry name" value="Kinesin motor domain"/>
    <property type="match status" value="1"/>
</dbReference>
<keyword evidence="1" id="KW-0547">Nucleotide-binding</keyword>
<keyword evidence="2" id="KW-0067">ATP-binding</keyword>
<evidence type="ECO:0000256" key="6">
    <source>
        <dbReference type="PROSITE-ProRule" id="PRU00782"/>
    </source>
</evidence>
<dbReference type="SUPFAM" id="SSF52540">
    <property type="entry name" value="P-loop containing nucleoside triphosphate hydrolases"/>
    <property type="match status" value="1"/>
</dbReference>
<name>A0A7R9CT87_TIMPO</name>
<gene>
    <name evidence="8" type="ORF">TPSB3V08_LOCUS3429</name>
</gene>
<dbReference type="InterPro" id="IPR027417">
    <property type="entry name" value="P-loop_NTPase"/>
</dbReference>
<dbReference type="GO" id="GO:0016459">
    <property type="term" value="C:myosin complex"/>
    <property type="evidence" value="ECO:0007669"/>
    <property type="project" value="UniProtKB-KW"/>
</dbReference>
<dbReference type="GO" id="GO:0005737">
    <property type="term" value="C:cytoplasm"/>
    <property type="evidence" value="ECO:0007669"/>
    <property type="project" value="TreeGrafter"/>
</dbReference>
<evidence type="ECO:0000256" key="1">
    <source>
        <dbReference type="ARBA" id="ARBA00022741"/>
    </source>
</evidence>
<dbReference type="GO" id="GO:0007015">
    <property type="term" value="P:actin filament organization"/>
    <property type="evidence" value="ECO:0007669"/>
    <property type="project" value="TreeGrafter"/>
</dbReference>
<evidence type="ECO:0000259" key="7">
    <source>
        <dbReference type="PROSITE" id="PS51456"/>
    </source>
</evidence>
<comment type="caution">
    <text evidence="6">Lacks conserved residue(s) required for the propagation of feature annotation.</text>
</comment>
<keyword evidence="3 6" id="KW-0518">Myosin</keyword>
<dbReference type="AlphaFoldDB" id="A0A7R9CT87"/>
<keyword evidence="4" id="KW-0505">Motor protein</keyword>
<evidence type="ECO:0000256" key="5">
    <source>
        <dbReference type="ARBA" id="ARBA00023203"/>
    </source>
</evidence>
<protein>
    <recommendedName>
        <fullName evidence="7">Myosin motor domain-containing protein</fullName>
    </recommendedName>
</protein>
<dbReference type="GO" id="GO:0051015">
    <property type="term" value="F:actin filament binding"/>
    <property type="evidence" value="ECO:0007669"/>
    <property type="project" value="TreeGrafter"/>
</dbReference>
<dbReference type="GO" id="GO:0016020">
    <property type="term" value="C:membrane"/>
    <property type="evidence" value="ECO:0007669"/>
    <property type="project" value="TreeGrafter"/>
</dbReference>
<evidence type="ECO:0000256" key="4">
    <source>
        <dbReference type="ARBA" id="ARBA00023175"/>
    </source>
</evidence>
<feature type="domain" description="Myosin motor" evidence="7">
    <location>
        <begin position="1"/>
        <end position="149"/>
    </location>
</feature>
<dbReference type="PANTHER" id="PTHR13140">
    <property type="entry name" value="MYOSIN"/>
    <property type="match status" value="1"/>
</dbReference>
<proteinExistence type="inferred from homology"/>
<reference evidence="8" key="1">
    <citation type="submission" date="2020-11" db="EMBL/GenBank/DDBJ databases">
        <authorList>
            <person name="Tran Van P."/>
        </authorList>
    </citation>
    <scope>NUCLEOTIDE SEQUENCE</scope>
</reference>
<dbReference type="Gene3D" id="1.20.58.530">
    <property type="match status" value="1"/>
</dbReference>
<dbReference type="GO" id="GO:0005524">
    <property type="term" value="F:ATP binding"/>
    <property type="evidence" value="ECO:0007669"/>
    <property type="project" value="UniProtKB-KW"/>
</dbReference>
<accession>A0A7R9CT87</accession>
<dbReference type="PANTHER" id="PTHR13140:SF706">
    <property type="entry name" value="DILUTE CLASS UNCONVENTIONAL MYOSIN, ISOFORM C"/>
    <property type="match status" value="1"/>
</dbReference>
<evidence type="ECO:0000256" key="3">
    <source>
        <dbReference type="ARBA" id="ARBA00023123"/>
    </source>
</evidence>
<dbReference type="EMBL" id="OD001499">
    <property type="protein sequence ID" value="CAD7402104.1"/>
    <property type="molecule type" value="Genomic_DNA"/>
</dbReference>
<dbReference type="Pfam" id="PF00063">
    <property type="entry name" value="Myosin_head"/>
    <property type="match status" value="1"/>
</dbReference>
<keyword evidence="5 6" id="KW-0009">Actin-binding</keyword>
<sequence length="149" mass="16983">MKTFQETLEALTLLGFSAREQADIFCMMAAILHLGNVKIVEAPLTRLEVGIATAVPLKIVSMKEVIFKAMTVREAIRARDALAKHIYAELFNWIVLVIKNALENTGTSQRFIGVLDIYGFEINSFEQFCINYANEKLRQQFNQHVFKLE</sequence>
<dbReference type="PROSITE" id="PS51456">
    <property type="entry name" value="MYOSIN_MOTOR"/>
    <property type="match status" value="1"/>
</dbReference>
<evidence type="ECO:0000313" key="8">
    <source>
        <dbReference type="EMBL" id="CAD7402104.1"/>
    </source>
</evidence>
<organism evidence="8">
    <name type="scientific">Timema poppense</name>
    <name type="common">Walking stick</name>
    <dbReference type="NCBI Taxonomy" id="170557"/>
    <lineage>
        <taxon>Eukaryota</taxon>
        <taxon>Metazoa</taxon>
        <taxon>Ecdysozoa</taxon>
        <taxon>Arthropoda</taxon>
        <taxon>Hexapoda</taxon>
        <taxon>Insecta</taxon>
        <taxon>Pterygota</taxon>
        <taxon>Neoptera</taxon>
        <taxon>Polyneoptera</taxon>
        <taxon>Phasmatodea</taxon>
        <taxon>Timematodea</taxon>
        <taxon>Timematoidea</taxon>
        <taxon>Timematidae</taxon>
        <taxon>Timema</taxon>
    </lineage>
</organism>
<evidence type="ECO:0000256" key="2">
    <source>
        <dbReference type="ARBA" id="ARBA00022840"/>
    </source>
</evidence>